<evidence type="ECO:0000313" key="3">
    <source>
        <dbReference type="Proteomes" id="UP001163105"/>
    </source>
</evidence>
<feature type="compositionally biased region" description="Basic and acidic residues" evidence="1">
    <location>
        <begin position="75"/>
        <end position="90"/>
    </location>
</feature>
<keyword evidence="3" id="KW-1185">Reference proteome</keyword>
<name>A0AB34FE78_9HYPO</name>
<evidence type="ECO:0000313" key="2">
    <source>
        <dbReference type="EMBL" id="KAJ6437347.1"/>
    </source>
</evidence>
<feature type="compositionally biased region" description="Acidic residues" evidence="1">
    <location>
        <begin position="62"/>
        <end position="74"/>
    </location>
</feature>
<dbReference type="Proteomes" id="UP001163105">
    <property type="component" value="Unassembled WGS sequence"/>
</dbReference>
<accession>A0AB34FE78</accession>
<protein>
    <submittedName>
        <fullName evidence="2">Uncharacterized protein</fullName>
    </submittedName>
</protein>
<dbReference type="EMBL" id="JAQHRD010000012">
    <property type="protein sequence ID" value="KAJ6437347.1"/>
    <property type="molecule type" value="Genomic_DNA"/>
</dbReference>
<evidence type="ECO:0000256" key="1">
    <source>
        <dbReference type="SAM" id="MobiDB-lite"/>
    </source>
</evidence>
<comment type="caution">
    <text evidence="2">The sequence shown here is derived from an EMBL/GenBank/DDBJ whole genome shotgun (WGS) entry which is preliminary data.</text>
</comment>
<feature type="compositionally biased region" description="Low complexity" evidence="1">
    <location>
        <begin position="27"/>
        <end position="43"/>
    </location>
</feature>
<organism evidence="2 3">
    <name type="scientific">Purpureocillium lavendulum</name>
    <dbReference type="NCBI Taxonomy" id="1247861"/>
    <lineage>
        <taxon>Eukaryota</taxon>
        <taxon>Fungi</taxon>
        <taxon>Dikarya</taxon>
        <taxon>Ascomycota</taxon>
        <taxon>Pezizomycotina</taxon>
        <taxon>Sordariomycetes</taxon>
        <taxon>Hypocreomycetidae</taxon>
        <taxon>Hypocreales</taxon>
        <taxon>Ophiocordycipitaceae</taxon>
        <taxon>Purpureocillium</taxon>
    </lineage>
</organism>
<gene>
    <name evidence="2" type="ORF">O9K51_09901</name>
</gene>
<proteinExistence type="predicted"/>
<feature type="region of interest" description="Disordered" evidence="1">
    <location>
        <begin position="1"/>
        <end position="133"/>
    </location>
</feature>
<dbReference type="AlphaFoldDB" id="A0AB34FE78"/>
<sequence>MGSQKRPRSVADEAYRPSVAATKKHCSGAAGKSLSSYSSSDTDSASDPDPGPDSDSTSGSESEFEPESEVDEAEERGPESEPEPKPEPEPQPKSQRKTTKQSKDKSAAQIQPAADVRETSVAAQMPEATPDAPALVRDFLPGELLLPRSEPAKEDATTSSLFSAMGYLTEAIMRAPVQTAAEARAVEAMAAAVATLAIKAATAAAVGRADGISADLK</sequence>
<reference evidence="2" key="1">
    <citation type="submission" date="2023-01" db="EMBL/GenBank/DDBJ databases">
        <title>The growth and conidiation of Purpureocillium lavendulum are regulated by nitrogen source and histone H3K14 acetylation.</title>
        <authorList>
            <person name="Tang P."/>
            <person name="Han J."/>
            <person name="Zhang C."/>
            <person name="Tang P."/>
            <person name="Qi F."/>
            <person name="Zhang K."/>
            <person name="Liang L."/>
        </authorList>
    </citation>
    <scope>NUCLEOTIDE SEQUENCE</scope>
    <source>
        <strain evidence="2">YMF1.00683</strain>
    </source>
</reference>